<name>A0A1I3XXG4_9ACTN</name>
<feature type="compositionally biased region" description="Basic and acidic residues" evidence="1">
    <location>
        <begin position="70"/>
        <end position="81"/>
    </location>
</feature>
<feature type="region of interest" description="Disordered" evidence="1">
    <location>
        <begin position="42"/>
        <end position="81"/>
    </location>
</feature>
<accession>A0A1I3XXG4</accession>
<keyword evidence="3" id="KW-1185">Reference proteome</keyword>
<sequence>MTAPGSTPALWGRSRTPLEGPSEEVVLLGRARERSDRIARSERMVVHSSPRRPRARGARRTPLWRRDHRCRPADPKQVHAG</sequence>
<gene>
    <name evidence="2" type="ORF">SAMN05192584_104349</name>
</gene>
<reference evidence="3" key="1">
    <citation type="submission" date="2016-10" db="EMBL/GenBank/DDBJ databases">
        <authorList>
            <person name="Varghese N."/>
            <person name="Submissions S."/>
        </authorList>
    </citation>
    <scope>NUCLEOTIDE SEQUENCE [LARGE SCALE GENOMIC DNA]</scope>
    <source>
        <strain evidence="3">PL19</strain>
    </source>
</reference>
<evidence type="ECO:0000313" key="3">
    <source>
        <dbReference type="Proteomes" id="UP000198928"/>
    </source>
</evidence>
<feature type="compositionally biased region" description="Basic residues" evidence="1">
    <location>
        <begin position="49"/>
        <end position="69"/>
    </location>
</feature>
<evidence type="ECO:0000256" key="1">
    <source>
        <dbReference type="SAM" id="MobiDB-lite"/>
    </source>
</evidence>
<dbReference type="EMBL" id="FOSG01000004">
    <property type="protein sequence ID" value="SFK23696.1"/>
    <property type="molecule type" value="Genomic_DNA"/>
</dbReference>
<dbReference type="AlphaFoldDB" id="A0A1I3XXG4"/>
<dbReference type="RefSeq" id="WP_093848849.1">
    <property type="nucleotide sequence ID" value="NZ_FOSG01000004.1"/>
</dbReference>
<feature type="region of interest" description="Disordered" evidence="1">
    <location>
        <begin position="1"/>
        <end position="20"/>
    </location>
</feature>
<dbReference type="OrthoDB" id="9802632at2"/>
<evidence type="ECO:0000313" key="2">
    <source>
        <dbReference type="EMBL" id="SFK23696.1"/>
    </source>
</evidence>
<dbReference type="Proteomes" id="UP000198928">
    <property type="component" value="Unassembled WGS sequence"/>
</dbReference>
<protein>
    <submittedName>
        <fullName evidence="2">Uncharacterized protein</fullName>
    </submittedName>
</protein>
<organism evidence="2 3">
    <name type="scientific">Streptomyces pini</name>
    <dbReference type="NCBI Taxonomy" id="1520580"/>
    <lineage>
        <taxon>Bacteria</taxon>
        <taxon>Bacillati</taxon>
        <taxon>Actinomycetota</taxon>
        <taxon>Actinomycetes</taxon>
        <taxon>Kitasatosporales</taxon>
        <taxon>Streptomycetaceae</taxon>
        <taxon>Streptomyces</taxon>
    </lineage>
</organism>
<proteinExistence type="predicted"/>